<feature type="compositionally biased region" description="Low complexity" evidence="1">
    <location>
        <begin position="113"/>
        <end position="141"/>
    </location>
</feature>
<reference evidence="2" key="1">
    <citation type="submission" date="2023-06" db="EMBL/GenBank/DDBJ databases">
        <authorList>
            <consortium name="Lawrence Berkeley National Laboratory"/>
            <person name="Ahrendt S."/>
            <person name="Sahu N."/>
            <person name="Indic B."/>
            <person name="Wong-Bajracharya J."/>
            <person name="Merenyi Z."/>
            <person name="Ke H.-M."/>
            <person name="Monk M."/>
            <person name="Kocsube S."/>
            <person name="Drula E."/>
            <person name="Lipzen A."/>
            <person name="Balint B."/>
            <person name="Henrissat B."/>
            <person name="Andreopoulos B."/>
            <person name="Martin F.M."/>
            <person name="Harder C.B."/>
            <person name="Rigling D."/>
            <person name="Ford K.L."/>
            <person name="Foster G.D."/>
            <person name="Pangilinan J."/>
            <person name="Papanicolaou A."/>
            <person name="Barry K."/>
            <person name="LaButti K."/>
            <person name="Viragh M."/>
            <person name="Koriabine M."/>
            <person name="Yan M."/>
            <person name="Riley R."/>
            <person name="Champramary S."/>
            <person name="Plett K.L."/>
            <person name="Tsai I.J."/>
            <person name="Slot J."/>
            <person name="Sipos G."/>
            <person name="Plett J."/>
            <person name="Nagy L.G."/>
            <person name="Grigoriev I.V."/>
        </authorList>
    </citation>
    <scope>NUCLEOTIDE SEQUENCE</scope>
    <source>
        <strain evidence="2">HWK02</strain>
    </source>
</reference>
<feature type="region of interest" description="Disordered" evidence="1">
    <location>
        <begin position="1"/>
        <end position="141"/>
    </location>
</feature>
<feature type="compositionally biased region" description="Acidic residues" evidence="1">
    <location>
        <begin position="166"/>
        <end position="187"/>
    </location>
</feature>
<feature type="region of interest" description="Disordered" evidence="1">
    <location>
        <begin position="162"/>
        <end position="188"/>
    </location>
</feature>
<protein>
    <submittedName>
        <fullName evidence="2">Uncharacterized protein</fullName>
    </submittedName>
</protein>
<keyword evidence="3" id="KW-1185">Reference proteome</keyword>
<comment type="caution">
    <text evidence="2">The sequence shown here is derived from an EMBL/GenBank/DDBJ whole genome shotgun (WGS) entry which is preliminary data.</text>
</comment>
<gene>
    <name evidence="2" type="ORF">EDD18DRAFT_1177763</name>
</gene>
<dbReference type="Proteomes" id="UP001175228">
    <property type="component" value="Unassembled WGS sequence"/>
</dbReference>
<dbReference type="EMBL" id="JAUEPU010000022">
    <property type="protein sequence ID" value="KAK0494135.1"/>
    <property type="molecule type" value="Genomic_DNA"/>
</dbReference>
<evidence type="ECO:0000313" key="2">
    <source>
        <dbReference type="EMBL" id="KAK0494135.1"/>
    </source>
</evidence>
<proteinExistence type="predicted"/>
<evidence type="ECO:0000313" key="3">
    <source>
        <dbReference type="Proteomes" id="UP001175228"/>
    </source>
</evidence>
<accession>A0AA39Q1W7</accession>
<feature type="region of interest" description="Disordered" evidence="1">
    <location>
        <begin position="328"/>
        <end position="351"/>
    </location>
</feature>
<sequence>MSMSVFAPLFEPRRSARLLQPVKKGPAKKGQQSPRALRFLKRQQLQVQVPVESRETTGKRKKALGDVADDDQLFRQPAAKRRKSRESDSPPPTTTAAACREASAYSRRRRHQPSTSKTTLEPTPTPTTLTPTSTTSTSSPPIQFIIEKPFARSYHTAITFEKKDDEMEVEADAEDDSESDDDDDDEWLIPHSRKKTELDIWRFACRRRVDHITHQYTPSIIRDLVTQDARRHHTPREEEDYLTEEIFDWELDSESDSEDEPPLITFALPSPPCSPLDPPQQLLPLPPPRLATITLPELVAQYGFAESTPPPTPSPCMRIGKGTPVDPARRAAWAQTPTHPQPHSPTPELDPRMWDDFLEKINRDSFVDGGVESFTNMLFEGETGF</sequence>
<dbReference type="AlphaFoldDB" id="A0AA39Q1W7"/>
<name>A0AA39Q1W7_9AGAR</name>
<organism evidence="2 3">
    <name type="scientific">Armillaria luteobubalina</name>
    <dbReference type="NCBI Taxonomy" id="153913"/>
    <lineage>
        <taxon>Eukaryota</taxon>
        <taxon>Fungi</taxon>
        <taxon>Dikarya</taxon>
        <taxon>Basidiomycota</taxon>
        <taxon>Agaricomycotina</taxon>
        <taxon>Agaricomycetes</taxon>
        <taxon>Agaricomycetidae</taxon>
        <taxon>Agaricales</taxon>
        <taxon>Marasmiineae</taxon>
        <taxon>Physalacriaceae</taxon>
        <taxon>Armillaria</taxon>
    </lineage>
</organism>
<evidence type="ECO:0000256" key="1">
    <source>
        <dbReference type="SAM" id="MobiDB-lite"/>
    </source>
</evidence>